<proteinExistence type="predicted"/>
<evidence type="ECO:0000313" key="3">
    <source>
        <dbReference type="Proteomes" id="UP000053647"/>
    </source>
</evidence>
<dbReference type="EMBL" id="KN819335">
    <property type="protein sequence ID" value="KIJ15951.1"/>
    <property type="molecule type" value="Genomic_DNA"/>
</dbReference>
<name>A0A0C9UAI1_PAXIN</name>
<protein>
    <submittedName>
        <fullName evidence="2">Uncharacterized protein</fullName>
    </submittedName>
</protein>
<gene>
    <name evidence="2" type="ORF">PAXINDRAFT_11524</name>
</gene>
<feature type="region of interest" description="Disordered" evidence="1">
    <location>
        <begin position="190"/>
        <end position="209"/>
    </location>
</feature>
<reference evidence="2 3" key="1">
    <citation type="submission" date="2014-06" db="EMBL/GenBank/DDBJ databases">
        <authorList>
            <consortium name="DOE Joint Genome Institute"/>
            <person name="Kuo A."/>
            <person name="Kohler A."/>
            <person name="Nagy L.G."/>
            <person name="Floudas D."/>
            <person name="Copeland A."/>
            <person name="Barry K.W."/>
            <person name="Cichocki N."/>
            <person name="Veneault-Fourrey C."/>
            <person name="LaButti K."/>
            <person name="Lindquist E.A."/>
            <person name="Lipzen A."/>
            <person name="Lundell T."/>
            <person name="Morin E."/>
            <person name="Murat C."/>
            <person name="Sun H."/>
            <person name="Tunlid A."/>
            <person name="Henrissat B."/>
            <person name="Grigoriev I.V."/>
            <person name="Hibbett D.S."/>
            <person name="Martin F."/>
            <person name="Nordberg H.P."/>
            <person name="Cantor M.N."/>
            <person name="Hua S.X."/>
        </authorList>
    </citation>
    <scope>NUCLEOTIDE SEQUENCE [LARGE SCALE GENOMIC DNA]</scope>
    <source>
        <strain evidence="2 3">ATCC 200175</strain>
    </source>
</reference>
<reference evidence="3" key="2">
    <citation type="submission" date="2015-01" db="EMBL/GenBank/DDBJ databases">
        <title>Evolutionary Origins and Diversification of the Mycorrhizal Mutualists.</title>
        <authorList>
            <consortium name="DOE Joint Genome Institute"/>
            <consortium name="Mycorrhizal Genomics Consortium"/>
            <person name="Kohler A."/>
            <person name="Kuo A."/>
            <person name="Nagy L.G."/>
            <person name="Floudas D."/>
            <person name="Copeland A."/>
            <person name="Barry K.W."/>
            <person name="Cichocki N."/>
            <person name="Veneault-Fourrey C."/>
            <person name="LaButti K."/>
            <person name="Lindquist E.A."/>
            <person name="Lipzen A."/>
            <person name="Lundell T."/>
            <person name="Morin E."/>
            <person name="Murat C."/>
            <person name="Riley R."/>
            <person name="Ohm R."/>
            <person name="Sun H."/>
            <person name="Tunlid A."/>
            <person name="Henrissat B."/>
            <person name="Grigoriev I.V."/>
            <person name="Hibbett D.S."/>
            <person name="Martin F."/>
        </authorList>
    </citation>
    <scope>NUCLEOTIDE SEQUENCE [LARGE SCALE GENOMIC DNA]</scope>
    <source>
        <strain evidence="3">ATCC 200175</strain>
    </source>
</reference>
<organism evidence="2 3">
    <name type="scientific">Paxillus involutus ATCC 200175</name>
    <dbReference type="NCBI Taxonomy" id="664439"/>
    <lineage>
        <taxon>Eukaryota</taxon>
        <taxon>Fungi</taxon>
        <taxon>Dikarya</taxon>
        <taxon>Basidiomycota</taxon>
        <taxon>Agaricomycotina</taxon>
        <taxon>Agaricomycetes</taxon>
        <taxon>Agaricomycetidae</taxon>
        <taxon>Boletales</taxon>
        <taxon>Paxilineae</taxon>
        <taxon>Paxillaceae</taxon>
        <taxon>Paxillus</taxon>
    </lineage>
</organism>
<sequence>MYPLLKVLITPERAAEEEASWVSLHLCSTHVMIVQRRHHEPTRGWECHIEAYPHPTLPSSNDPEPSTLDNNNNIPEIHLQLSHRGVCPASMLFSGPVVWERKMPRTTDGQTHSKSQSIRVVLIAHRAPPLPCLAAAELVLLSSPISSSHSSANTNPRLEPATITCTLHDVLLPPDSDSRRGFFYTASRGNDSRGVIESSASRSRRDQEKHNTFGFTLSLEVQPDLTPKPEQVGAGDLGNDQNTGAEKMKVSLWAEKLTLPVATGPCFVVGFDGNVGRMFRRHPSQGKEIMEIIDFA</sequence>
<dbReference type="AlphaFoldDB" id="A0A0C9UAI1"/>
<accession>A0A0C9UAI1</accession>
<dbReference type="HOGENOM" id="CLU_940407_0_0_1"/>
<evidence type="ECO:0000256" key="1">
    <source>
        <dbReference type="SAM" id="MobiDB-lite"/>
    </source>
</evidence>
<dbReference type="Proteomes" id="UP000053647">
    <property type="component" value="Unassembled WGS sequence"/>
</dbReference>
<evidence type="ECO:0000313" key="2">
    <source>
        <dbReference type="EMBL" id="KIJ15951.1"/>
    </source>
</evidence>
<dbReference type="OrthoDB" id="2656262at2759"/>
<keyword evidence="3" id="KW-1185">Reference proteome</keyword>